<dbReference type="AlphaFoldDB" id="A0A0R3D5U7"/>
<protein>
    <submittedName>
        <fullName evidence="1">Uncharacterized protein</fullName>
    </submittedName>
</protein>
<evidence type="ECO:0000313" key="2">
    <source>
        <dbReference type="Proteomes" id="UP000051936"/>
    </source>
</evidence>
<dbReference type="Proteomes" id="UP000051936">
    <property type="component" value="Unassembled WGS sequence"/>
</dbReference>
<gene>
    <name evidence="1" type="ORF">AOQ71_29200</name>
</gene>
<accession>A0A0R3D5U7</accession>
<sequence length="63" mass="6946">MFYLNAYVIQIVALNPCRQFAGARDDGEGQGCSLRINLVQQDFSRLSQGKIGNPGKSDRADNK</sequence>
<proteinExistence type="predicted"/>
<reference evidence="1 2" key="1">
    <citation type="submission" date="2015-09" db="EMBL/GenBank/DDBJ databases">
        <title>Draft Genome Sequence of Bradyrhizobium manausense Strain BR 3351T, a Novel Symbiotic Nitrogen-Fixing Alphaproteobacterium Isolated from Brazilian Amazon Rain Forest.</title>
        <authorList>
            <person name="De Araujo J.L."/>
            <person name="Zilli J.E."/>
        </authorList>
    </citation>
    <scope>NUCLEOTIDE SEQUENCE [LARGE SCALE GENOMIC DNA]</scope>
    <source>
        <strain evidence="1 2">BR3351</strain>
    </source>
</reference>
<dbReference type="EMBL" id="LJYG01000105">
    <property type="protein sequence ID" value="KRQ04931.1"/>
    <property type="molecule type" value="Genomic_DNA"/>
</dbReference>
<comment type="caution">
    <text evidence="1">The sequence shown here is derived from an EMBL/GenBank/DDBJ whole genome shotgun (WGS) entry which is preliminary data.</text>
</comment>
<evidence type="ECO:0000313" key="1">
    <source>
        <dbReference type="EMBL" id="KRQ04931.1"/>
    </source>
</evidence>
<organism evidence="1 2">
    <name type="scientific">Bradyrhizobium manausense</name>
    <dbReference type="NCBI Taxonomy" id="989370"/>
    <lineage>
        <taxon>Bacteria</taxon>
        <taxon>Pseudomonadati</taxon>
        <taxon>Pseudomonadota</taxon>
        <taxon>Alphaproteobacteria</taxon>
        <taxon>Hyphomicrobiales</taxon>
        <taxon>Nitrobacteraceae</taxon>
        <taxon>Bradyrhizobium</taxon>
    </lineage>
</organism>
<keyword evidence="2" id="KW-1185">Reference proteome</keyword>
<name>A0A0R3D5U7_9BRAD</name>